<protein>
    <submittedName>
        <fullName evidence="1">Uncharacterized protein</fullName>
    </submittedName>
</protein>
<dbReference type="Pfam" id="PF20137">
    <property type="entry name" value="BubE"/>
    <property type="match status" value="1"/>
</dbReference>
<evidence type="ECO:0000313" key="2">
    <source>
        <dbReference type="Proteomes" id="UP000189935"/>
    </source>
</evidence>
<dbReference type="EMBL" id="LT670844">
    <property type="protein sequence ID" value="SHJ96981.1"/>
    <property type="molecule type" value="Genomic_DNA"/>
</dbReference>
<organism evidence="1 2">
    <name type="scientific">Bradyrhizobium lablabi</name>
    <dbReference type="NCBI Taxonomy" id="722472"/>
    <lineage>
        <taxon>Bacteria</taxon>
        <taxon>Pseudomonadati</taxon>
        <taxon>Pseudomonadota</taxon>
        <taxon>Alphaproteobacteria</taxon>
        <taxon>Hyphomicrobiales</taxon>
        <taxon>Nitrobacteraceae</taxon>
        <taxon>Bradyrhizobium</taxon>
    </lineage>
</organism>
<sequence>MSFVYQAVERIPKQPSAGVVYHSKEFEVAALLCACGCGHRVMFLVPDSHQVTSEGGMATVRPSIAVCDAPCKSHYFITAGRVEWLPAFSDALAGSVMRGQIARHAAVDAKRRSWGSRVRAVVARAYNKLKSILGL</sequence>
<evidence type="ECO:0000313" key="1">
    <source>
        <dbReference type="EMBL" id="SHJ96981.1"/>
    </source>
</evidence>
<gene>
    <name evidence="1" type="ORF">SAMN05444159_2046</name>
</gene>
<proteinExistence type="predicted"/>
<dbReference type="AlphaFoldDB" id="A0A1M6NML7"/>
<dbReference type="InterPro" id="IPR045384">
    <property type="entry name" value="DUF6527"/>
</dbReference>
<accession>A0A1M6NML7</accession>
<dbReference type="Proteomes" id="UP000189935">
    <property type="component" value="Chromosome I"/>
</dbReference>
<name>A0A1M6NML7_9BRAD</name>
<reference evidence="1 2" key="1">
    <citation type="submission" date="2016-11" db="EMBL/GenBank/DDBJ databases">
        <authorList>
            <person name="Jaros S."/>
            <person name="Januszkiewicz K."/>
            <person name="Wedrychowicz H."/>
        </authorList>
    </citation>
    <scope>NUCLEOTIDE SEQUENCE [LARGE SCALE GENOMIC DNA]</scope>
    <source>
        <strain evidence="1 2">GAS499</strain>
    </source>
</reference>